<dbReference type="PROSITE" id="PS50127">
    <property type="entry name" value="UBC_2"/>
    <property type="match status" value="1"/>
</dbReference>
<gene>
    <name evidence="2" type="ORF">SMACR_12582</name>
</gene>
<dbReference type="SUPFAM" id="SSF54495">
    <property type="entry name" value="UBC-like"/>
    <property type="match status" value="1"/>
</dbReference>
<reference evidence="2 3" key="1">
    <citation type="submission" date="2017-07" db="EMBL/GenBank/DDBJ databases">
        <title>Genome sequence of the Sordaria macrospora wild type strain R19027.</title>
        <authorList>
            <person name="Nowrousian M."/>
            <person name="Teichert I."/>
            <person name="Kueck U."/>
        </authorList>
    </citation>
    <scope>NUCLEOTIDE SEQUENCE [LARGE SCALE GENOMIC DNA]</scope>
    <source>
        <strain evidence="2 3">R19027</strain>
        <tissue evidence="2">Mycelium</tissue>
    </source>
</reference>
<dbReference type="EMBL" id="NMPR01000086">
    <property type="protein sequence ID" value="KAA8631104.1"/>
    <property type="molecule type" value="Genomic_DNA"/>
</dbReference>
<evidence type="ECO:0000259" key="1">
    <source>
        <dbReference type="PROSITE" id="PS50127"/>
    </source>
</evidence>
<dbReference type="Gene3D" id="3.10.110.10">
    <property type="entry name" value="Ubiquitin Conjugating Enzyme"/>
    <property type="match status" value="1"/>
</dbReference>
<dbReference type="AlphaFoldDB" id="A0A8S8ZK83"/>
<dbReference type="VEuPathDB" id="FungiDB:SMAC_12582"/>
<evidence type="ECO:0000313" key="2">
    <source>
        <dbReference type="EMBL" id="KAA8631104.1"/>
    </source>
</evidence>
<evidence type="ECO:0000313" key="3">
    <source>
        <dbReference type="Proteomes" id="UP000433876"/>
    </source>
</evidence>
<dbReference type="PANTHER" id="PTHR24068">
    <property type="entry name" value="UBIQUITIN-CONJUGATING ENZYME E2"/>
    <property type="match status" value="1"/>
</dbReference>
<dbReference type="Gene3D" id="1.20.120.1020">
    <property type="entry name" value="Prion-inhibition and propagation, HeLo domain"/>
    <property type="match status" value="1"/>
</dbReference>
<feature type="domain" description="UBC core" evidence="1">
    <location>
        <begin position="395"/>
        <end position="566"/>
    </location>
</feature>
<dbReference type="Proteomes" id="UP000433876">
    <property type="component" value="Unassembled WGS sequence"/>
</dbReference>
<name>A0A8S8ZK83_SORMA</name>
<dbReference type="InterPro" id="IPR016135">
    <property type="entry name" value="UBQ-conjugating_enzyme/RWD"/>
</dbReference>
<accession>A0A8S8ZK83</accession>
<dbReference type="Pfam" id="PF14479">
    <property type="entry name" value="HeLo"/>
    <property type="match status" value="1"/>
</dbReference>
<proteinExistence type="predicted"/>
<dbReference type="Pfam" id="PF00179">
    <property type="entry name" value="UQ_con"/>
    <property type="match status" value="1"/>
</dbReference>
<comment type="caution">
    <text evidence="2">The sequence shown here is derived from an EMBL/GenBank/DDBJ whole genome shotgun (WGS) entry which is preliminary data.</text>
</comment>
<sequence length="745" mass="82832">MEVAGLALGVLGIAGLFKSCIDNFDIVVKARNCSIELDRLCAQLSLHRIRLVFWGQTLGLTSDSGIVANELLNWEDIRPAIERVLLHLHYLLQQADLVTERFESHSDKVGTRNLSDDQLDQSPGLNIFREPFESFKARLRRSQNDKSIWMVTRWAIHDLKKFKAVVNNVGELVSGLEGITSTLGLGVLQRQQILLAKEIDSISDTQSLRLLQQLTSSDDASLSLRLVSETASIKMSLLDEPVANGTIRSTRTSYYTAFSQLGSALFGYSAISEEDLDGESYISEFNPQIPSWGKATESAKSPLFYPFSMPSASWPFRVKGDATAANSTNEPPVLPQNQRLMAEIIERSTSELYKPTFESGDSGYGTALCPIKAQNEENHTQQSLRLLAHADRGVSAARRAFLELRSLRTAAVPFITASTWADRLDKLVASIEGPPDTPYQGGVFWILVKLPPEPWESPTLRFVTKIYHPNIDCNGNICADYESWWKDPDLQPYLFGHSVHHQNHKGWLSGNSWNRYSLGALLTAICSLLASPNVHDPLVPDIAATYILDYPQYCKNASLYTQRYALPKRPSDDDFEAIDEAACVPVVIPDSGPTQRQEAGLVASSAVNIRMGRPQSEAELSGCDSSDNIFLGRSRSSIAGSVRTTRSGNNIDSLVSKYDDKWLWGDDDSNTLNDGTSNTVAPRIILSETPVLRNGVMTQLPLALYSSTDTGKNFEAKRTTHWVRRILMKRIPAARWRTKSRLFLM</sequence>
<dbReference type="OMA" id="NASAWEV"/>
<dbReference type="InterPro" id="IPR038305">
    <property type="entry name" value="HeLo_sf"/>
</dbReference>
<dbReference type="InterPro" id="IPR000608">
    <property type="entry name" value="UBC"/>
</dbReference>
<dbReference type="InterPro" id="IPR029498">
    <property type="entry name" value="HeLo_dom"/>
</dbReference>
<organism evidence="2 3">
    <name type="scientific">Sordaria macrospora</name>
    <dbReference type="NCBI Taxonomy" id="5147"/>
    <lineage>
        <taxon>Eukaryota</taxon>
        <taxon>Fungi</taxon>
        <taxon>Dikarya</taxon>
        <taxon>Ascomycota</taxon>
        <taxon>Pezizomycotina</taxon>
        <taxon>Sordariomycetes</taxon>
        <taxon>Sordariomycetidae</taxon>
        <taxon>Sordariales</taxon>
        <taxon>Sordariaceae</taxon>
        <taxon>Sordaria</taxon>
    </lineage>
</organism>
<protein>
    <recommendedName>
        <fullName evidence="1">UBC core domain-containing protein</fullName>
    </recommendedName>
</protein>
<dbReference type="SMART" id="SM00212">
    <property type="entry name" value="UBCc"/>
    <property type="match status" value="1"/>
</dbReference>